<dbReference type="Pfam" id="PF13304">
    <property type="entry name" value="AAA_21"/>
    <property type="match status" value="1"/>
</dbReference>
<dbReference type="GO" id="GO:0005886">
    <property type="term" value="C:plasma membrane"/>
    <property type="evidence" value="ECO:0007669"/>
    <property type="project" value="UniProtKB-SubCell"/>
</dbReference>
<dbReference type="GO" id="GO:0016887">
    <property type="term" value="F:ATP hydrolysis activity"/>
    <property type="evidence" value="ECO:0007669"/>
    <property type="project" value="InterPro"/>
</dbReference>
<dbReference type="SUPFAM" id="SSF52540">
    <property type="entry name" value="P-loop containing nucleoside triphosphate hydrolases"/>
    <property type="match status" value="1"/>
</dbReference>
<gene>
    <name evidence="8" type="ORF">MNBD_CHLOROFLEXI01-3824</name>
</gene>
<organism evidence="8">
    <name type="scientific">hydrothermal vent metagenome</name>
    <dbReference type="NCBI Taxonomy" id="652676"/>
    <lineage>
        <taxon>unclassified sequences</taxon>
        <taxon>metagenomes</taxon>
        <taxon>ecological metagenomes</taxon>
    </lineage>
</organism>
<evidence type="ECO:0000256" key="5">
    <source>
        <dbReference type="ARBA" id="ARBA00023065"/>
    </source>
</evidence>
<keyword evidence="6" id="KW-0472">Membrane</keyword>
<evidence type="ECO:0000256" key="3">
    <source>
        <dbReference type="ARBA" id="ARBA00022475"/>
    </source>
</evidence>
<dbReference type="GO" id="GO:0006302">
    <property type="term" value="P:double-strand break repair"/>
    <property type="evidence" value="ECO:0007669"/>
    <property type="project" value="InterPro"/>
</dbReference>
<evidence type="ECO:0000256" key="6">
    <source>
        <dbReference type="ARBA" id="ARBA00023136"/>
    </source>
</evidence>
<keyword evidence="8" id="KW-0547">Nucleotide-binding</keyword>
<keyword evidence="8" id="KW-0067">ATP-binding</keyword>
<dbReference type="InterPro" id="IPR051535">
    <property type="entry name" value="Siderophore_ABC-ATPase"/>
</dbReference>
<dbReference type="PANTHER" id="PTHR42771:SF2">
    <property type="entry name" value="IRON(3+)-HYDROXAMATE IMPORT ATP-BINDING PROTEIN FHUC"/>
    <property type="match status" value="1"/>
</dbReference>
<evidence type="ECO:0000256" key="1">
    <source>
        <dbReference type="ARBA" id="ARBA00004202"/>
    </source>
</evidence>
<evidence type="ECO:0000256" key="4">
    <source>
        <dbReference type="ARBA" id="ARBA00023004"/>
    </source>
</evidence>
<dbReference type="GO" id="GO:0006811">
    <property type="term" value="P:monoatomic ion transport"/>
    <property type="evidence" value="ECO:0007669"/>
    <property type="project" value="UniProtKB-KW"/>
</dbReference>
<dbReference type="InterPro" id="IPR027417">
    <property type="entry name" value="P-loop_NTPase"/>
</dbReference>
<accession>A0A3B0UWY8</accession>
<keyword evidence="3" id="KW-1003">Cell membrane</keyword>
<dbReference type="PANTHER" id="PTHR42771">
    <property type="entry name" value="IRON(3+)-HYDROXAMATE IMPORT ATP-BINDING PROTEIN FHUC"/>
    <property type="match status" value="1"/>
</dbReference>
<reference evidence="8" key="1">
    <citation type="submission" date="2018-06" db="EMBL/GenBank/DDBJ databases">
        <authorList>
            <person name="Zhirakovskaya E."/>
        </authorList>
    </citation>
    <scope>NUCLEOTIDE SEQUENCE</scope>
</reference>
<keyword evidence="4" id="KW-0408">Iron</keyword>
<sequence length="268" mass="30367">MLHLRTIRLNPVDAEERQQYPFNIPALQHEEGIELTAPVTFFVGENGSGKSTLIEALATAVNAYTVGSEDVTQDATLASVRRLADKLRLVWSIKTRSGFFLRAEDFFGYIKRLSQMEAELLADIQRVDKAYVGRSDKAKGLAKMPFMTELNGLRSQYGRHLNTFSHGESFLELFQSRLQPNSLYLLDEPETPLSPMRQLTLLSMMKEMVAQNCQFIVATHSPILMAFPGATLLSFDYSPARAVDYESLEHVTITRSFLNDPEQYLRHL</sequence>
<dbReference type="Gene3D" id="3.40.50.300">
    <property type="entry name" value="P-loop containing nucleotide triphosphate hydrolases"/>
    <property type="match status" value="2"/>
</dbReference>
<dbReference type="GO" id="GO:0005524">
    <property type="term" value="F:ATP binding"/>
    <property type="evidence" value="ECO:0007669"/>
    <property type="project" value="UniProtKB-KW"/>
</dbReference>
<comment type="subcellular location">
    <subcellularLocation>
        <location evidence="1">Cell membrane</location>
        <topology evidence="1">Peripheral membrane protein</topology>
    </subcellularLocation>
</comment>
<keyword evidence="2" id="KW-0813">Transport</keyword>
<protein>
    <submittedName>
        <fullName evidence="8">ABC transporter, ATP-binding protein</fullName>
    </submittedName>
</protein>
<dbReference type="InterPro" id="IPR003959">
    <property type="entry name" value="ATPase_AAA_core"/>
</dbReference>
<dbReference type="InterPro" id="IPR038729">
    <property type="entry name" value="Rad50/SbcC_AAA"/>
</dbReference>
<evidence type="ECO:0000313" key="8">
    <source>
        <dbReference type="EMBL" id="VAW29907.1"/>
    </source>
</evidence>
<dbReference type="InterPro" id="IPR003593">
    <property type="entry name" value="AAA+_ATPase"/>
</dbReference>
<evidence type="ECO:0000256" key="2">
    <source>
        <dbReference type="ARBA" id="ARBA00022448"/>
    </source>
</evidence>
<dbReference type="EMBL" id="UOEU01000012">
    <property type="protein sequence ID" value="VAW29907.1"/>
    <property type="molecule type" value="Genomic_DNA"/>
</dbReference>
<keyword evidence="5" id="KW-0406">Ion transport</keyword>
<dbReference type="SMART" id="SM00382">
    <property type="entry name" value="AAA"/>
    <property type="match status" value="1"/>
</dbReference>
<feature type="domain" description="AAA+ ATPase" evidence="7">
    <location>
        <begin position="36"/>
        <end position="239"/>
    </location>
</feature>
<proteinExistence type="predicted"/>
<evidence type="ECO:0000259" key="7">
    <source>
        <dbReference type="SMART" id="SM00382"/>
    </source>
</evidence>
<dbReference type="AlphaFoldDB" id="A0A3B0UWY8"/>
<dbReference type="Pfam" id="PF13476">
    <property type="entry name" value="AAA_23"/>
    <property type="match status" value="1"/>
</dbReference>
<name>A0A3B0UWY8_9ZZZZ</name>